<organism evidence="2 3">
    <name type="scientific">Piscinibacterium candidicorallinum</name>
    <dbReference type="NCBI Taxonomy" id="1793872"/>
    <lineage>
        <taxon>Bacteria</taxon>
        <taxon>Pseudomonadati</taxon>
        <taxon>Pseudomonadota</taxon>
        <taxon>Betaproteobacteria</taxon>
        <taxon>Burkholderiales</taxon>
        <taxon>Piscinibacterium</taxon>
    </lineage>
</organism>
<evidence type="ECO:0000259" key="1">
    <source>
        <dbReference type="Pfam" id="PF06114"/>
    </source>
</evidence>
<comment type="caution">
    <text evidence="2">The sequence shown here is derived from an EMBL/GenBank/DDBJ whole genome shotgun (WGS) entry which is preliminary data.</text>
</comment>
<proteinExistence type="predicted"/>
<sequence>MSDWLHGLRVPPLNIRDLRDLAITIRSGSQLDERAPFPVLHFLEWTMHELRDGFDWEIVESLSDGDEARAYPDGAPHYPDGPLIQMLAQVYDAAGQNKGRPRLTILHECGHVLLHRHVSVHHRGLVGAALPTWENSEWQANQFAAELLMPVQSLQTQIDLETYVEQMGVSREAACNRALQLERSLRLSLPPWPVTVYASSHKRKGGAAMKHG</sequence>
<dbReference type="EMBL" id="JBHRTI010000010">
    <property type="protein sequence ID" value="MFC3149182.1"/>
    <property type="molecule type" value="Genomic_DNA"/>
</dbReference>
<evidence type="ECO:0000313" key="2">
    <source>
        <dbReference type="EMBL" id="MFC3149182.1"/>
    </source>
</evidence>
<gene>
    <name evidence="2" type="ORF">ACFOEN_16290</name>
</gene>
<accession>A0ABV7HBN3</accession>
<dbReference type="PANTHER" id="PTHR43236:SF2">
    <property type="entry name" value="BLL0069 PROTEIN"/>
    <property type="match status" value="1"/>
</dbReference>
<dbReference type="Proteomes" id="UP001595556">
    <property type="component" value="Unassembled WGS sequence"/>
</dbReference>
<keyword evidence="3" id="KW-1185">Reference proteome</keyword>
<dbReference type="InterPro" id="IPR010359">
    <property type="entry name" value="IrrE_HExxH"/>
</dbReference>
<dbReference type="Pfam" id="PF06114">
    <property type="entry name" value="Peptidase_M78"/>
    <property type="match status" value="1"/>
</dbReference>
<name>A0ABV7HBN3_9BURK</name>
<dbReference type="InterPro" id="IPR052345">
    <property type="entry name" value="Rad_response_metalloprotease"/>
</dbReference>
<evidence type="ECO:0000313" key="3">
    <source>
        <dbReference type="Proteomes" id="UP001595556"/>
    </source>
</evidence>
<dbReference type="PANTHER" id="PTHR43236">
    <property type="entry name" value="ANTITOXIN HIGA1"/>
    <property type="match status" value="1"/>
</dbReference>
<reference evidence="3" key="1">
    <citation type="journal article" date="2019" name="Int. J. Syst. Evol. Microbiol.">
        <title>The Global Catalogue of Microorganisms (GCM) 10K type strain sequencing project: providing services to taxonomists for standard genome sequencing and annotation.</title>
        <authorList>
            <consortium name="The Broad Institute Genomics Platform"/>
            <consortium name="The Broad Institute Genome Sequencing Center for Infectious Disease"/>
            <person name="Wu L."/>
            <person name="Ma J."/>
        </authorList>
    </citation>
    <scope>NUCLEOTIDE SEQUENCE [LARGE SCALE GENOMIC DNA]</scope>
    <source>
        <strain evidence="3">KCTC 52168</strain>
    </source>
</reference>
<dbReference type="Gene3D" id="1.10.10.2910">
    <property type="match status" value="1"/>
</dbReference>
<feature type="domain" description="IrrE N-terminal-like" evidence="1">
    <location>
        <begin position="97"/>
        <end position="178"/>
    </location>
</feature>
<protein>
    <submittedName>
        <fullName evidence="2">ImmA/IrrE family metallo-endopeptidase</fullName>
    </submittedName>
</protein>
<dbReference type="RefSeq" id="WP_377305749.1">
    <property type="nucleotide sequence ID" value="NZ_CP180191.1"/>
</dbReference>